<feature type="domain" description="VanZ-like" evidence="2">
    <location>
        <begin position="39"/>
        <end position="118"/>
    </location>
</feature>
<keyword evidence="4" id="KW-1185">Reference proteome</keyword>
<comment type="caution">
    <text evidence="3">The sequence shown here is derived from an EMBL/GenBank/DDBJ whole genome shotgun (WGS) entry which is preliminary data.</text>
</comment>
<dbReference type="RefSeq" id="WP_190999737.1">
    <property type="nucleotide sequence ID" value="NZ_JACXSI010000059.1"/>
</dbReference>
<evidence type="ECO:0000259" key="2">
    <source>
        <dbReference type="Pfam" id="PF04892"/>
    </source>
</evidence>
<name>A0A927D269_9BACI</name>
<keyword evidence="1" id="KW-0812">Transmembrane</keyword>
<dbReference type="InterPro" id="IPR006976">
    <property type="entry name" value="VanZ-like"/>
</dbReference>
<reference evidence="3" key="1">
    <citation type="submission" date="2020-09" db="EMBL/GenBank/DDBJ databases">
        <title>Bacillus faecalis sp. nov., a moderately halophilic bacterium isolated from cow faeces.</title>
        <authorList>
            <person name="Jiang L."/>
            <person name="Lee J."/>
        </authorList>
    </citation>
    <scope>NUCLEOTIDE SEQUENCE</scope>
    <source>
        <strain evidence="3">AGMB 02131</strain>
    </source>
</reference>
<gene>
    <name evidence="3" type="primary">vanZ</name>
    <name evidence="3" type="ORF">IEO70_17850</name>
</gene>
<proteinExistence type="predicted"/>
<dbReference type="Proteomes" id="UP000602076">
    <property type="component" value="Unassembled WGS sequence"/>
</dbReference>
<evidence type="ECO:0000256" key="1">
    <source>
        <dbReference type="SAM" id="Phobius"/>
    </source>
</evidence>
<dbReference type="Pfam" id="PF04892">
    <property type="entry name" value="VanZ"/>
    <property type="match status" value="1"/>
</dbReference>
<protein>
    <submittedName>
        <fullName evidence="3">VanZ family protein</fullName>
    </submittedName>
</protein>
<evidence type="ECO:0000313" key="3">
    <source>
        <dbReference type="EMBL" id="MBD3110200.1"/>
    </source>
</evidence>
<keyword evidence="1" id="KW-0472">Membrane</keyword>
<organism evidence="3 4">
    <name type="scientific">Peribacillus faecalis</name>
    <dbReference type="NCBI Taxonomy" id="2772559"/>
    <lineage>
        <taxon>Bacteria</taxon>
        <taxon>Bacillati</taxon>
        <taxon>Bacillota</taxon>
        <taxon>Bacilli</taxon>
        <taxon>Bacillales</taxon>
        <taxon>Bacillaceae</taxon>
        <taxon>Peribacillus</taxon>
    </lineage>
</organism>
<dbReference type="EMBL" id="JACXSI010000059">
    <property type="protein sequence ID" value="MBD3110200.1"/>
    <property type="molecule type" value="Genomic_DNA"/>
</dbReference>
<evidence type="ECO:0000313" key="4">
    <source>
        <dbReference type="Proteomes" id="UP000602076"/>
    </source>
</evidence>
<feature type="transmembrane region" description="Helical" evidence="1">
    <location>
        <begin position="46"/>
        <end position="65"/>
    </location>
</feature>
<dbReference type="NCBIfam" id="NF037970">
    <property type="entry name" value="vanZ_1"/>
    <property type="match status" value="1"/>
</dbReference>
<keyword evidence="1" id="KW-1133">Transmembrane helix</keyword>
<accession>A0A927D269</accession>
<sequence>MRRFIYYVLWALPIAYMIAIWIMSSLPSNAIVELPDSKTDAFIKESLHLVEFAILYILFVIPLTIGGKLTLKSSLVFALISAAYGVTDEIHQSFVPYRSATLIDVVKDWIGVAAAWGHVRYHYFYKQQSILNRLSGQKKSTVSEKAGS</sequence>
<dbReference type="AlphaFoldDB" id="A0A927D269"/>
<feature type="transmembrane region" description="Helical" evidence="1">
    <location>
        <begin position="7"/>
        <end position="26"/>
    </location>
</feature>